<evidence type="ECO:0000313" key="2">
    <source>
        <dbReference type="WBParaSite" id="PgB32_g006_t01"/>
    </source>
</evidence>
<evidence type="ECO:0000313" key="1">
    <source>
        <dbReference type="Proteomes" id="UP000887569"/>
    </source>
</evidence>
<reference evidence="2" key="1">
    <citation type="submission" date="2022-11" db="UniProtKB">
        <authorList>
            <consortium name="WormBaseParasite"/>
        </authorList>
    </citation>
    <scope>IDENTIFICATION</scope>
</reference>
<proteinExistence type="predicted"/>
<dbReference type="AlphaFoldDB" id="A0A914ZVN9"/>
<sequence>MSDKLECALCSRLGFGGTFIGMSRKKDVICWHKIGVVEDSSGKEVDLSNAEWLLDVKISKEDQQLALRLLQDQEAEKLLTPGTYETMVCVDVKELFPDSSGEV</sequence>
<dbReference type="WBParaSite" id="PgB32_g006_t01">
    <property type="protein sequence ID" value="PgB32_g006_t01"/>
    <property type="gene ID" value="PgB32_g006"/>
</dbReference>
<accession>A0A914ZVN9</accession>
<name>A0A914ZVN9_PARUN</name>
<dbReference type="Proteomes" id="UP000887569">
    <property type="component" value="Unplaced"/>
</dbReference>
<keyword evidence="1" id="KW-1185">Reference proteome</keyword>
<protein>
    <submittedName>
        <fullName evidence="2">Uncharacterized protein</fullName>
    </submittedName>
</protein>
<organism evidence="1 2">
    <name type="scientific">Parascaris univalens</name>
    <name type="common">Nematode worm</name>
    <dbReference type="NCBI Taxonomy" id="6257"/>
    <lineage>
        <taxon>Eukaryota</taxon>
        <taxon>Metazoa</taxon>
        <taxon>Ecdysozoa</taxon>
        <taxon>Nematoda</taxon>
        <taxon>Chromadorea</taxon>
        <taxon>Rhabditida</taxon>
        <taxon>Spirurina</taxon>
        <taxon>Ascaridomorpha</taxon>
        <taxon>Ascaridoidea</taxon>
        <taxon>Ascarididae</taxon>
        <taxon>Parascaris</taxon>
    </lineage>
</organism>